<keyword evidence="3" id="KW-1185">Reference proteome</keyword>
<dbReference type="RefSeq" id="WP_245730937.1">
    <property type="nucleotide sequence ID" value="NZ_FNQM01000003.1"/>
</dbReference>
<accession>A0A1H3YE14</accession>
<feature type="transmembrane region" description="Helical" evidence="1">
    <location>
        <begin position="45"/>
        <end position="64"/>
    </location>
</feature>
<dbReference type="EMBL" id="FNQM01000003">
    <property type="protein sequence ID" value="SEA09158.1"/>
    <property type="molecule type" value="Genomic_DNA"/>
</dbReference>
<gene>
    <name evidence="2" type="ORF">SAMN05444370_10335</name>
</gene>
<keyword evidence="1" id="KW-0472">Membrane</keyword>
<dbReference type="STRING" id="89524.SAMN05444370_10335"/>
<feature type="transmembrane region" description="Helical" evidence="1">
    <location>
        <begin position="71"/>
        <end position="91"/>
    </location>
</feature>
<reference evidence="2 3" key="1">
    <citation type="submission" date="2016-10" db="EMBL/GenBank/DDBJ databases">
        <authorList>
            <person name="de Groot N.N."/>
        </authorList>
    </citation>
    <scope>NUCLEOTIDE SEQUENCE [LARGE SCALE GENOMIC DNA]</scope>
    <source>
        <strain evidence="2 3">DSM 15345</strain>
    </source>
</reference>
<feature type="transmembrane region" description="Helical" evidence="1">
    <location>
        <begin position="103"/>
        <end position="122"/>
    </location>
</feature>
<organism evidence="2 3">
    <name type="scientific">Rubrimonas cliftonensis</name>
    <dbReference type="NCBI Taxonomy" id="89524"/>
    <lineage>
        <taxon>Bacteria</taxon>
        <taxon>Pseudomonadati</taxon>
        <taxon>Pseudomonadota</taxon>
        <taxon>Alphaproteobacteria</taxon>
        <taxon>Rhodobacterales</taxon>
        <taxon>Paracoccaceae</taxon>
        <taxon>Rubrimonas</taxon>
    </lineage>
</organism>
<evidence type="ECO:0000256" key="1">
    <source>
        <dbReference type="SAM" id="Phobius"/>
    </source>
</evidence>
<evidence type="ECO:0000313" key="3">
    <source>
        <dbReference type="Proteomes" id="UP000198703"/>
    </source>
</evidence>
<dbReference type="AlphaFoldDB" id="A0A1H3YE14"/>
<dbReference type="Proteomes" id="UP000198703">
    <property type="component" value="Unassembled WGS sequence"/>
</dbReference>
<dbReference type="InterPro" id="IPR045387">
    <property type="entry name" value="DUF6524"/>
</dbReference>
<dbReference type="Pfam" id="PF20134">
    <property type="entry name" value="DUF6524"/>
    <property type="match status" value="1"/>
</dbReference>
<keyword evidence="1" id="KW-1133">Transmembrane helix</keyword>
<evidence type="ECO:0000313" key="2">
    <source>
        <dbReference type="EMBL" id="SEA09158.1"/>
    </source>
</evidence>
<proteinExistence type="predicted"/>
<keyword evidence="1" id="KW-0812">Transmembrane</keyword>
<name>A0A1H3YE14_9RHOB</name>
<protein>
    <submittedName>
        <fullName evidence="2">Uncharacterized protein</fullName>
    </submittedName>
</protein>
<sequence>MAAGRRFTAGGMALRIVFAVLLVFATFNPSGHSFAHWALGAARDNLPLVALAGVTLLILWAIYLRATFRALGALGLALATAFFAAFVWVLADAGVLTLSGGAAMEWAALAVAGVVLGVGMSWSHIRAMLSGQADVDDVAD</sequence>